<keyword evidence="6" id="KW-1185">Reference proteome</keyword>
<evidence type="ECO:0000256" key="2">
    <source>
        <dbReference type="ARBA" id="ARBA00023015"/>
    </source>
</evidence>
<gene>
    <name evidence="5" type="ORF">BN9_079960</name>
</gene>
<evidence type="ECO:0000256" key="1">
    <source>
        <dbReference type="ARBA" id="ARBA00004123"/>
    </source>
</evidence>
<keyword evidence="2" id="KW-0805">Transcription regulation</keyword>
<protein>
    <recommendedName>
        <fullName evidence="7">Mediator of RNA polymerase II transcription subunit 22</fullName>
    </recommendedName>
</protein>
<dbReference type="GO" id="GO:0006357">
    <property type="term" value="P:regulation of transcription by RNA polymerase II"/>
    <property type="evidence" value="ECO:0007669"/>
    <property type="project" value="InterPro"/>
</dbReference>
<dbReference type="Proteomes" id="UP000053237">
    <property type="component" value="Unassembled WGS sequence"/>
</dbReference>
<keyword evidence="3" id="KW-0804">Transcription</keyword>
<dbReference type="PANTHER" id="PTHR12434">
    <property type="entry name" value="MEDIATOR OF RNA POLYMERASE II TRANSCRIPTION SUBUNIT 22"/>
    <property type="match status" value="1"/>
</dbReference>
<proteinExistence type="predicted"/>
<dbReference type="InParanoid" id="A0A024GJH8"/>
<comment type="subcellular location">
    <subcellularLocation>
        <location evidence="1">Nucleus</location>
    </subcellularLocation>
</comment>
<dbReference type="Pfam" id="PF06179">
    <property type="entry name" value="Med22"/>
    <property type="match status" value="1"/>
</dbReference>
<dbReference type="EMBL" id="CAIX01000149">
    <property type="protein sequence ID" value="CCI47040.1"/>
    <property type="molecule type" value="Genomic_DNA"/>
</dbReference>
<dbReference type="OrthoDB" id="203279at2759"/>
<evidence type="ECO:0008006" key="7">
    <source>
        <dbReference type="Google" id="ProtNLM"/>
    </source>
</evidence>
<dbReference type="GO" id="GO:0016592">
    <property type="term" value="C:mediator complex"/>
    <property type="evidence" value="ECO:0007669"/>
    <property type="project" value="InterPro"/>
</dbReference>
<dbReference type="AlphaFoldDB" id="A0A024GJH8"/>
<dbReference type="PANTHER" id="PTHR12434:SF6">
    <property type="entry name" value="MEDIATOR OF RNA POLYMERASE II TRANSCRIPTION SUBUNIT 22"/>
    <property type="match status" value="1"/>
</dbReference>
<evidence type="ECO:0000313" key="5">
    <source>
        <dbReference type="EMBL" id="CCI47040.1"/>
    </source>
</evidence>
<evidence type="ECO:0000256" key="3">
    <source>
        <dbReference type="ARBA" id="ARBA00023163"/>
    </source>
</evidence>
<sequence>MAEEYRQRLDNNVEKIVENFKEIIRTSQIRDKTNTTRECFQNHIHATTIVQATESLLKLVAEIKMAVALGDFEGMNQTIDSRIDEYSKRRDEVNTQIRHLKSDVSSALFELEAHYYQSEWRTPP</sequence>
<dbReference type="InterPro" id="IPR009332">
    <property type="entry name" value="Med22"/>
</dbReference>
<dbReference type="GO" id="GO:0003712">
    <property type="term" value="F:transcription coregulator activity"/>
    <property type="evidence" value="ECO:0007669"/>
    <property type="project" value="InterPro"/>
</dbReference>
<name>A0A024GJH8_9STRA</name>
<evidence type="ECO:0000313" key="6">
    <source>
        <dbReference type="Proteomes" id="UP000053237"/>
    </source>
</evidence>
<accession>A0A024GJH8</accession>
<reference evidence="5 6" key="1">
    <citation type="submission" date="2012-05" db="EMBL/GenBank/DDBJ databases">
        <title>Recombination and specialization in a pathogen metapopulation.</title>
        <authorList>
            <person name="Gardiner A."/>
            <person name="Kemen E."/>
            <person name="Schultz-Larsen T."/>
            <person name="MacLean D."/>
            <person name="Van Oosterhout C."/>
            <person name="Jones J.D.G."/>
        </authorList>
    </citation>
    <scope>NUCLEOTIDE SEQUENCE [LARGE SCALE GENOMIC DNA]</scope>
    <source>
        <strain evidence="5 6">Ac Nc2</strain>
    </source>
</reference>
<keyword evidence="4" id="KW-0539">Nucleus</keyword>
<dbReference type="STRING" id="65357.A0A024GJH8"/>
<organism evidence="5 6">
    <name type="scientific">Albugo candida</name>
    <dbReference type="NCBI Taxonomy" id="65357"/>
    <lineage>
        <taxon>Eukaryota</taxon>
        <taxon>Sar</taxon>
        <taxon>Stramenopiles</taxon>
        <taxon>Oomycota</taxon>
        <taxon>Peronosporomycetes</taxon>
        <taxon>Albuginales</taxon>
        <taxon>Albuginaceae</taxon>
        <taxon>Albugo</taxon>
    </lineage>
</organism>
<comment type="caution">
    <text evidence="5">The sequence shown here is derived from an EMBL/GenBank/DDBJ whole genome shotgun (WGS) entry which is preliminary data.</text>
</comment>
<evidence type="ECO:0000256" key="4">
    <source>
        <dbReference type="ARBA" id="ARBA00023242"/>
    </source>
</evidence>